<name>A0A397VQ86_9GLOM</name>
<comment type="caution">
    <text evidence="2">The sequence shown here is derived from an EMBL/GenBank/DDBJ whole genome shotgun (WGS) entry which is preliminary data.</text>
</comment>
<dbReference type="OrthoDB" id="2348168at2759"/>
<gene>
    <name evidence="2" type="ORF">C2G38_2167970</name>
</gene>
<dbReference type="AlphaFoldDB" id="A0A397VQ86"/>
<dbReference type="Proteomes" id="UP000266673">
    <property type="component" value="Unassembled WGS sequence"/>
</dbReference>
<organism evidence="2 3">
    <name type="scientific">Gigaspora rosea</name>
    <dbReference type="NCBI Taxonomy" id="44941"/>
    <lineage>
        <taxon>Eukaryota</taxon>
        <taxon>Fungi</taxon>
        <taxon>Fungi incertae sedis</taxon>
        <taxon>Mucoromycota</taxon>
        <taxon>Glomeromycotina</taxon>
        <taxon>Glomeromycetes</taxon>
        <taxon>Diversisporales</taxon>
        <taxon>Gigasporaceae</taxon>
        <taxon>Gigaspora</taxon>
    </lineage>
</organism>
<evidence type="ECO:0000313" key="2">
    <source>
        <dbReference type="EMBL" id="RIB24654.1"/>
    </source>
</evidence>
<feature type="compositionally biased region" description="Acidic residues" evidence="1">
    <location>
        <begin position="632"/>
        <end position="641"/>
    </location>
</feature>
<accession>A0A397VQ86</accession>
<evidence type="ECO:0000256" key="1">
    <source>
        <dbReference type="SAM" id="MobiDB-lite"/>
    </source>
</evidence>
<reference evidence="2 3" key="1">
    <citation type="submission" date="2018-06" db="EMBL/GenBank/DDBJ databases">
        <title>Comparative genomics reveals the genomic features of Rhizophagus irregularis, R. cerebriforme, R. diaphanum and Gigaspora rosea, and their symbiotic lifestyle signature.</title>
        <authorList>
            <person name="Morin E."/>
            <person name="San Clemente H."/>
            <person name="Chen E.C.H."/>
            <person name="De La Providencia I."/>
            <person name="Hainaut M."/>
            <person name="Kuo A."/>
            <person name="Kohler A."/>
            <person name="Murat C."/>
            <person name="Tang N."/>
            <person name="Roy S."/>
            <person name="Loubradou J."/>
            <person name="Henrissat B."/>
            <person name="Grigoriev I.V."/>
            <person name="Corradi N."/>
            <person name="Roux C."/>
            <person name="Martin F.M."/>
        </authorList>
    </citation>
    <scope>NUCLEOTIDE SEQUENCE [LARGE SCALE GENOMIC DNA]</scope>
    <source>
        <strain evidence="2 3">DAOM 194757</strain>
    </source>
</reference>
<dbReference type="EMBL" id="QKWP01000207">
    <property type="protein sequence ID" value="RIB24654.1"/>
    <property type="molecule type" value="Genomic_DNA"/>
</dbReference>
<proteinExistence type="predicted"/>
<protein>
    <submittedName>
        <fullName evidence="2">Uncharacterized protein</fullName>
    </submittedName>
</protein>
<evidence type="ECO:0000313" key="3">
    <source>
        <dbReference type="Proteomes" id="UP000266673"/>
    </source>
</evidence>
<feature type="region of interest" description="Disordered" evidence="1">
    <location>
        <begin position="627"/>
        <end position="647"/>
    </location>
</feature>
<sequence>MSRKRQFNAKILSKSVMDPSLHYGVWSRVCAQNPLKSGFQCTCNTIKLNVESHPSAAIKICYQKVFGTKTEYSGQAVMGFENEIIIQQPIDDVEFFSIFLQIENFNVIISNIGDLDENKFYGVSTGFVSSFTARYRGAQHLFFMLKIEENQCELEIYLESECTNQIIGQTLDDVWKEVGIHKKHTGLYIFGVTDELVREHIEMLKNKSPKCTPNDWVNFQQLEKWYQQKSSIIQFPLILERVYPPEYNFQEKELRAWQSMFVACGCTDVTPVPKKESLIEFWSKAPDPTADKELLETLYNNDIIQLNKAPQNLQPKPSLEVLTFWDSFQVALFSNKKGSAGKIRILSIIAQKFTYSPLRNKLGISNDSINSARKHARLYGLGAPLLQKPKRIASRLNNIQENQFLLFFQDRENVVMSSYHTDSKGLPILYLHDQKSEMWKKFNETYPNDFIYRSVLSNDFCLQIEESKEKLLYYLSHQTRKVYLNAQVKATLAELNFDSALFIADYKMRILPQSARETKREFFGKRAFEVVFEAMEKRPKWIKVISDNGPYYHNSELMSIVRYWHEWYGIEVRGWLFLEPGEAKTAVDSHHTAIKHAITQYLRIGHDLATGDDISQAVKNLSGTTVANIEPDRDDNDDEDNDDKKVKKSKIKVKTIKGISKLFYWKWPVGGRYNRYISTRPLPNIGEWNNFSPAYLNKLWNVPLHRPNPTKSEHTIPSSTWTIPINNVNDYEEVQKRLKIKDNINADQGDKSESQNEIINIDVEFPLTKGWTLKGNQKLGNRGGGSRIKKNIKSMLECFFLNGNRKSQDRMDAQTMHDELLKYVEVGDIETEDIPKTSTIQNWLSTYARAFKQRATIESQL</sequence>
<keyword evidence="3" id="KW-1185">Reference proteome</keyword>